<organism evidence="1 2">
    <name type="scientific">Zafaria cholistanensis</name>
    <dbReference type="NCBI Taxonomy" id="1682741"/>
    <lineage>
        <taxon>Bacteria</taxon>
        <taxon>Bacillati</taxon>
        <taxon>Actinomycetota</taxon>
        <taxon>Actinomycetes</taxon>
        <taxon>Micrococcales</taxon>
        <taxon>Micrococcaceae</taxon>
        <taxon>Zafaria</taxon>
    </lineage>
</organism>
<name>A0A5A7NV98_9MICC</name>
<dbReference type="Proteomes" id="UP000325307">
    <property type="component" value="Unassembled WGS sequence"/>
</dbReference>
<sequence>MGRDPGFGWDRYPNRQVVRFRRAMTWDGFMTKFKFKHLTRVDFSDDYTRAVLELAGPLPPKGSRHGQRA</sequence>
<comment type="caution">
    <text evidence="1">The sequence shown here is derived from an EMBL/GenBank/DDBJ whole genome shotgun (WGS) entry which is preliminary data.</text>
</comment>
<evidence type="ECO:0000313" key="1">
    <source>
        <dbReference type="EMBL" id="GER23978.1"/>
    </source>
</evidence>
<reference evidence="1 2" key="1">
    <citation type="submission" date="2019-09" db="EMBL/GenBank/DDBJ databases">
        <title>Arthrobacter zafarii sp. nov., a moderately thermotolerant and halotolerant actinobacterium isolated from Cholistan desert soil of Pakistan.</title>
        <authorList>
            <person name="Amin A."/>
            <person name="Ahmed I."/>
            <person name="Khalid N."/>
            <person name="Schumann P."/>
            <person name="Busse H.J."/>
            <person name="Khan I.U."/>
            <person name="Li S."/>
            <person name="Li W.J."/>
        </authorList>
    </citation>
    <scope>NUCLEOTIDE SEQUENCE [LARGE SCALE GENOMIC DNA]</scope>
    <source>
        <strain evidence="1 2">NCCP-1664</strain>
    </source>
</reference>
<keyword evidence="2" id="KW-1185">Reference proteome</keyword>
<gene>
    <name evidence="1" type="ORF">NCCP1664_24730</name>
</gene>
<dbReference type="AlphaFoldDB" id="A0A5A7NV98"/>
<proteinExistence type="predicted"/>
<accession>A0A5A7NV98</accession>
<dbReference type="EMBL" id="BKDJ01000014">
    <property type="protein sequence ID" value="GER23978.1"/>
    <property type="molecule type" value="Genomic_DNA"/>
</dbReference>
<protein>
    <submittedName>
        <fullName evidence="1">Uncharacterized protein</fullName>
    </submittedName>
</protein>
<evidence type="ECO:0000313" key="2">
    <source>
        <dbReference type="Proteomes" id="UP000325307"/>
    </source>
</evidence>